<dbReference type="RefSeq" id="WP_105943496.1">
    <property type="nucleotide sequence ID" value="NZ_CP027433.1"/>
</dbReference>
<evidence type="ECO:0000313" key="6">
    <source>
        <dbReference type="Proteomes" id="UP000239814"/>
    </source>
</evidence>
<feature type="domain" description="Low molecular weight antigen MTB12-like C-terminal" evidence="4">
    <location>
        <begin position="42"/>
        <end position="151"/>
    </location>
</feature>
<keyword evidence="6" id="KW-1185">Reference proteome</keyword>
<dbReference type="Proteomes" id="UP000239814">
    <property type="component" value="Chromosome"/>
</dbReference>
<feature type="chain" id="PRO_5015733296" description="Low molecular weight antigen MTB12-like C-terminal domain-containing protein" evidence="3">
    <location>
        <begin position="29"/>
        <end position="157"/>
    </location>
</feature>
<reference evidence="5 6" key="1">
    <citation type="submission" date="2018-03" db="EMBL/GenBank/DDBJ databases">
        <title>Characteristics and genome of n-alkane degrading marine bacteria Gordonia iterans isolated from crude oil contaminated in Tae-an, South Korea.</title>
        <authorList>
            <person name="Lee S.-S."/>
            <person name="Kim H."/>
        </authorList>
    </citation>
    <scope>NUCLEOTIDE SEQUENCE [LARGE SCALE GENOMIC DNA]</scope>
    <source>
        <strain evidence="5 6">Co17</strain>
    </source>
</reference>
<dbReference type="KEGG" id="git:C6V83_17535"/>
<dbReference type="EMBL" id="CP027433">
    <property type="protein sequence ID" value="AVM01793.1"/>
    <property type="molecule type" value="Genomic_DNA"/>
</dbReference>
<dbReference type="Pfam" id="PF26580">
    <property type="entry name" value="Mtb12_C"/>
    <property type="match status" value="1"/>
</dbReference>
<keyword evidence="1 3" id="KW-0732">Signal</keyword>
<gene>
    <name evidence="5" type="ORF">C6V83_17535</name>
</gene>
<dbReference type="AlphaFoldDB" id="A0A2S0KJF6"/>
<organism evidence="5 6">
    <name type="scientific">Gordonia iterans</name>
    <dbReference type="NCBI Taxonomy" id="1004901"/>
    <lineage>
        <taxon>Bacteria</taxon>
        <taxon>Bacillati</taxon>
        <taxon>Actinomycetota</taxon>
        <taxon>Actinomycetes</taxon>
        <taxon>Mycobacteriales</taxon>
        <taxon>Gordoniaceae</taxon>
        <taxon>Gordonia</taxon>
    </lineage>
</organism>
<dbReference type="InterPro" id="IPR058644">
    <property type="entry name" value="Mtb12-like_C"/>
</dbReference>
<evidence type="ECO:0000259" key="4">
    <source>
        <dbReference type="Pfam" id="PF26580"/>
    </source>
</evidence>
<comment type="similarity">
    <text evidence="2">Belongs to the MTB12 family.</text>
</comment>
<accession>A0A2S0KJF6</accession>
<protein>
    <recommendedName>
        <fullName evidence="4">Low molecular weight antigen MTB12-like C-terminal domain-containing protein</fullName>
    </recommendedName>
</protein>
<name>A0A2S0KJF6_9ACTN</name>
<evidence type="ECO:0000256" key="3">
    <source>
        <dbReference type="SAM" id="SignalP"/>
    </source>
</evidence>
<evidence type="ECO:0000313" key="5">
    <source>
        <dbReference type="EMBL" id="AVM01793.1"/>
    </source>
</evidence>
<proteinExistence type="inferred from homology"/>
<evidence type="ECO:0000256" key="1">
    <source>
        <dbReference type="ARBA" id="ARBA00022729"/>
    </source>
</evidence>
<feature type="signal peptide" evidence="3">
    <location>
        <begin position="1"/>
        <end position="28"/>
    </location>
</feature>
<sequence length="157" mass="16647">MIRRLRLTLLTVLAVAAAALGLHATAAAAYALPADFTVTSADPTVTELDDIIEFLVETDASDEAKARNLEGGMDAVIVPKTVYNLGLFRAPRGKNAITEISGRSGDTIQARLQASSAGRPTVNTTVEFKKIDGNWRLANNSLCQGVKTVGLNIYCNA</sequence>
<evidence type="ECO:0000256" key="2">
    <source>
        <dbReference type="ARBA" id="ARBA00093774"/>
    </source>
</evidence>
<dbReference type="OrthoDB" id="4375957at2"/>